<comment type="subcellular location">
    <subcellularLocation>
        <location evidence="1">Cytoplasm</location>
        <location evidence="1">Cytosol</location>
    </subcellularLocation>
    <subcellularLocation>
        <location evidence="2">Cytoplasmic vesicle</location>
    </subcellularLocation>
    <subcellularLocation>
        <location evidence="3">Lysosome membrane</location>
    </subcellularLocation>
</comment>
<evidence type="ECO:0000256" key="1">
    <source>
        <dbReference type="ARBA" id="ARBA00004514"/>
    </source>
</evidence>
<organism evidence="12 13">
    <name type="scientific">Patella caerulea</name>
    <name type="common">Rayed Mediterranean limpet</name>
    <dbReference type="NCBI Taxonomy" id="87958"/>
    <lineage>
        <taxon>Eukaryota</taxon>
        <taxon>Metazoa</taxon>
        <taxon>Spiralia</taxon>
        <taxon>Lophotrochozoa</taxon>
        <taxon>Mollusca</taxon>
        <taxon>Gastropoda</taxon>
        <taxon>Patellogastropoda</taxon>
        <taxon>Patelloidea</taxon>
        <taxon>Patellidae</taxon>
        <taxon>Patella</taxon>
    </lineage>
</organism>
<dbReference type="InterPro" id="IPR043039">
    <property type="entry name" value="TBC1D7_dom2"/>
</dbReference>
<evidence type="ECO:0000256" key="3">
    <source>
        <dbReference type="ARBA" id="ARBA00004656"/>
    </source>
</evidence>
<comment type="caution">
    <text evidence="12">The sequence shown here is derived from an EMBL/GenBank/DDBJ whole genome shotgun (WGS) entry which is preliminary data.</text>
</comment>
<evidence type="ECO:0000313" key="12">
    <source>
        <dbReference type="EMBL" id="KAK6192491.1"/>
    </source>
</evidence>
<accession>A0AAN8KAV3</accession>
<dbReference type="InterPro" id="IPR039842">
    <property type="entry name" value="TBC1D7"/>
</dbReference>
<evidence type="ECO:0000259" key="11">
    <source>
        <dbReference type="PROSITE" id="PS50086"/>
    </source>
</evidence>
<dbReference type="PANTHER" id="PTHR13530:SF3">
    <property type="entry name" value="TBC1 DOMAIN FAMILY MEMBER 7"/>
    <property type="match status" value="1"/>
</dbReference>
<dbReference type="Gene3D" id="1.10.8.680">
    <property type="entry name" value="Ypt/Rab-GAP domain of gyp1p, domain 2"/>
    <property type="match status" value="1"/>
</dbReference>
<keyword evidence="13" id="KW-1185">Reference proteome</keyword>
<dbReference type="InterPro" id="IPR000195">
    <property type="entry name" value="Rab-GAP-TBC_dom"/>
</dbReference>
<dbReference type="InterPro" id="IPR035969">
    <property type="entry name" value="Rab-GAP_TBC_sf"/>
</dbReference>
<keyword evidence="6" id="KW-0963">Cytoplasm</keyword>
<dbReference type="AlphaFoldDB" id="A0AAN8KAV3"/>
<dbReference type="GO" id="GO:0031410">
    <property type="term" value="C:cytoplasmic vesicle"/>
    <property type="evidence" value="ECO:0007669"/>
    <property type="project" value="UniProtKB-SubCell"/>
</dbReference>
<evidence type="ECO:0000256" key="8">
    <source>
        <dbReference type="ARBA" id="ARBA00023228"/>
    </source>
</evidence>
<keyword evidence="7" id="KW-0472">Membrane</keyword>
<dbReference type="GO" id="GO:0005096">
    <property type="term" value="F:GTPase activator activity"/>
    <property type="evidence" value="ECO:0007669"/>
    <property type="project" value="UniProtKB-KW"/>
</dbReference>
<comment type="function">
    <text evidence="10">Non-catalytic component of the TSC-TBC complex, a multiprotein complex that acts as a negative regulator of the canonical mTORC1 complex, an evolutionarily conserved central nutrient sensor that stimulates anabolic reactions and macromolecule biosynthesis to promote cellular biomass generation and growth. The TSC-TBC complex acts as a GTPase-activating protein (GAP) for the small GTPase RHEB, a direct activator of the protein kinase activity of mTORC1. In absence of nutrients, the TSC-TBC complex inhibits mTORC1, thereby preventing phosphorylation of ribosomal protein S6 kinase (RPS6KB1 and RPS6KB2) and EIF4EBP1 (4E-BP1) by the mTORC1 signaling. The TSC-TBC complex is inactivated in response to nutrients, relieving inhibition of mTORC1.</text>
</comment>
<dbReference type="PANTHER" id="PTHR13530">
    <property type="entry name" value="TBC1 DOMAIN FAMILY MEMBER 7"/>
    <property type="match status" value="1"/>
</dbReference>
<evidence type="ECO:0000256" key="2">
    <source>
        <dbReference type="ARBA" id="ARBA00004541"/>
    </source>
</evidence>
<keyword evidence="5" id="KW-0343">GTPase activation</keyword>
<dbReference type="EMBL" id="JAZGQO010000002">
    <property type="protein sequence ID" value="KAK6192491.1"/>
    <property type="molecule type" value="Genomic_DNA"/>
</dbReference>
<evidence type="ECO:0000256" key="6">
    <source>
        <dbReference type="ARBA" id="ARBA00022490"/>
    </source>
</evidence>
<dbReference type="Pfam" id="PF23436">
    <property type="entry name" value="RabGap-TBC_2"/>
    <property type="match status" value="1"/>
</dbReference>
<evidence type="ECO:0000256" key="4">
    <source>
        <dbReference type="ARBA" id="ARBA00015455"/>
    </source>
</evidence>
<dbReference type="GO" id="GO:0005829">
    <property type="term" value="C:cytosol"/>
    <property type="evidence" value="ECO:0007669"/>
    <property type="project" value="UniProtKB-SubCell"/>
</dbReference>
<evidence type="ECO:0000256" key="5">
    <source>
        <dbReference type="ARBA" id="ARBA00022468"/>
    </source>
</evidence>
<sequence>MTEERNFRQYYYKKCGFRLEDEVEEKKSVEILSLLKDPFLDVHKLRLFCLRFSLPAMYRLMVWKVLLGILPTSQDSHKFVTDQRNQQYKDIHHGLTVLRRISSQTPEEEILFKMYLLDQGCLPFEETNMRRDPRYSGFLSIARGVCSLTDDRIEQYWISTKFFSYFHQLDEDFQSMVDKTVICLKKEDCDLKLFHHLEQNNVLDYLPLIDWFRGCFGDVLPETSFERIWDKVIGGSQTILIYVAVSIFLTFKRPLLSMNNTDDMITYLRKIPTDCGDRVVNDALEMWQKNGGYLIQPDTDIHIDKSI</sequence>
<dbReference type="PROSITE" id="PS50086">
    <property type="entry name" value="TBC_RABGAP"/>
    <property type="match status" value="1"/>
</dbReference>
<dbReference type="GO" id="GO:0032007">
    <property type="term" value="P:negative regulation of TOR signaling"/>
    <property type="evidence" value="ECO:0007669"/>
    <property type="project" value="TreeGrafter"/>
</dbReference>
<evidence type="ECO:0000256" key="7">
    <source>
        <dbReference type="ARBA" id="ARBA00023136"/>
    </source>
</evidence>
<proteinExistence type="predicted"/>
<reference evidence="12 13" key="1">
    <citation type="submission" date="2024-01" db="EMBL/GenBank/DDBJ databases">
        <title>The genome of the rayed Mediterranean limpet Patella caerulea (Linnaeus, 1758).</title>
        <authorList>
            <person name="Anh-Thu Weber A."/>
            <person name="Halstead-Nussloch G."/>
        </authorList>
    </citation>
    <scope>NUCLEOTIDE SEQUENCE [LARGE SCALE GENOMIC DNA]</scope>
    <source>
        <strain evidence="12">AATW-2023a</strain>
        <tissue evidence="12">Whole specimen</tissue>
    </source>
</reference>
<keyword evidence="8" id="KW-0458">Lysosome</keyword>
<name>A0AAN8KAV3_PATCE</name>
<protein>
    <recommendedName>
        <fullName evidence="4">TBC1 domain family member 7</fullName>
    </recommendedName>
</protein>
<evidence type="ECO:0000313" key="13">
    <source>
        <dbReference type="Proteomes" id="UP001347796"/>
    </source>
</evidence>
<dbReference type="SUPFAM" id="SSF47923">
    <property type="entry name" value="Ypt/Rab-GAP domain of gyp1p"/>
    <property type="match status" value="2"/>
</dbReference>
<dbReference type="Proteomes" id="UP001347796">
    <property type="component" value="Unassembled WGS sequence"/>
</dbReference>
<feature type="domain" description="Rab-GAP TBC" evidence="11">
    <location>
        <begin position="53"/>
        <end position="236"/>
    </location>
</feature>
<gene>
    <name evidence="12" type="ORF">SNE40_003947</name>
</gene>
<evidence type="ECO:0000256" key="10">
    <source>
        <dbReference type="ARBA" id="ARBA00046045"/>
    </source>
</evidence>
<dbReference type="Gene3D" id="1.10.10.750">
    <property type="entry name" value="Ypt/Rab-GAP domain of gyp1p, domain 1"/>
    <property type="match status" value="1"/>
</dbReference>
<dbReference type="Gene3D" id="1.10.472.80">
    <property type="entry name" value="Ypt/Rab-GAP domain of gyp1p, domain 3"/>
    <property type="match status" value="1"/>
</dbReference>
<evidence type="ECO:0000256" key="9">
    <source>
        <dbReference type="ARBA" id="ARBA00023329"/>
    </source>
</evidence>
<dbReference type="GO" id="GO:0005765">
    <property type="term" value="C:lysosomal membrane"/>
    <property type="evidence" value="ECO:0007669"/>
    <property type="project" value="UniProtKB-SubCell"/>
</dbReference>
<keyword evidence="9" id="KW-0968">Cytoplasmic vesicle</keyword>